<protein>
    <submittedName>
        <fullName evidence="1">ES1 protein homolog, mitochondrial-like</fullName>
    </submittedName>
</protein>
<dbReference type="Gene3D" id="3.40.50.880">
    <property type="match status" value="1"/>
</dbReference>
<dbReference type="InterPro" id="IPR029062">
    <property type="entry name" value="Class_I_gatase-like"/>
</dbReference>
<evidence type="ECO:0000313" key="1">
    <source>
        <dbReference type="EMBL" id="CAB3248348.1"/>
    </source>
</evidence>
<organism evidence="1">
    <name type="scientific">Phallusia mammillata</name>
    <dbReference type="NCBI Taxonomy" id="59560"/>
    <lineage>
        <taxon>Eukaryota</taxon>
        <taxon>Metazoa</taxon>
        <taxon>Chordata</taxon>
        <taxon>Tunicata</taxon>
        <taxon>Ascidiacea</taxon>
        <taxon>Phlebobranchia</taxon>
        <taxon>Ascidiidae</taxon>
        <taxon>Phallusia</taxon>
    </lineage>
</organism>
<proteinExistence type="evidence at transcript level"/>
<dbReference type="SUPFAM" id="SSF52317">
    <property type="entry name" value="Class I glutamine amidotransferase-like"/>
    <property type="match status" value="1"/>
</dbReference>
<dbReference type="AlphaFoldDB" id="A0A6F9DE71"/>
<name>A0A6F9DE71_9ASCI</name>
<gene>
    <name evidence="1" type="primary">Gatd3a</name>
</gene>
<dbReference type="GO" id="GO:0005739">
    <property type="term" value="C:mitochondrion"/>
    <property type="evidence" value="ECO:0007669"/>
    <property type="project" value="TreeGrafter"/>
</dbReference>
<sequence length="147" mass="16006">MVVFSPAFFCGPKTNFCVITKTLCTSQILFFAEQHPFFTAMQSVLSKFLRFAPNYTNRLVHTGSAAMSAKVAVVLSGCGVYDGSEVHEASACLVHLSRAGADVTMFAPDIDQMHTIDHTKGEEMKPNRNVLCESARIARGNITALSQ</sequence>
<dbReference type="PANTHER" id="PTHR10224">
    <property type="entry name" value="ES1 PROTEIN HOMOLOG, MITOCHONDRIAL"/>
    <property type="match status" value="1"/>
</dbReference>
<dbReference type="PANTHER" id="PTHR10224:SF17">
    <property type="entry name" value="DJ-1_PFPI DOMAIN-CONTAINING PROTEIN"/>
    <property type="match status" value="1"/>
</dbReference>
<accession>A0A6F9DE71</accession>
<dbReference type="EMBL" id="LR785381">
    <property type="protein sequence ID" value="CAB3248348.1"/>
    <property type="molecule type" value="mRNA"/>
</dbReference>
<reference evidence="1" key="1">
    <citation type="submission" date="2020-04" db="EMBL/GenBank/DDBJ databases">
        <authorList>
            <person name="Neveu A P."/>
        </authorList>
    </citation>
    <scope>NUCLEOTIDE SEQUENCE</scope>
    <source>
        <tissue evidence="1">Whole embryo</tissue>
    </source>
</reference>